<comment type="caution">
    <text evidence="1">The sequence shown here is derived from an EMBL/GenBank/DDBJ whole genome shotgun (WGS) entry which is preliminary data.</text>
</comment>
<proteinExistence type="predicted"/>
<keyword evidence="2" id="KW-1185">Reference proteome</keyword>
<dbReference type="Gene3D" id="3.40.50.300">
    <property type="entry name" value="P-loop containing nucleotide triphosphate hydrolases"/>
    <property type="match status" value="1"/>
</dbReference>
<sequence>MSATTLAIENIYHETKEFLIVGLTGRTGSGCTTAAQKLASPSFGIPSDGYDGLSINEIKKHKIIKKYIDSISWTPFYKLEVSGLITFHLLLLSDLELDSYLRGVSLTDASVVKISELFSVEFSEVRKAVVERMSHGYTFVADFATDWYRLYFQDIPAVTSSFRQILTDSEFTKLYQKTGDNIRSSGRANDNVFNSAEIFNFPKHINLIIKVAHAHARLRKVECRVVIDAIRNPYEAFYLKRRYANFYLVSINTDNSQRLLSLRAVRGFSDAQIKELDEKEYPQKLSGANRFIAQNIQECIENSDIHIHNSKVSNFTHNDLVSQLAWYVTLMIHPGLVMPTSAENCMQIAYSAKHSSGCISRQVGAVVTDASYSIKAVGWNSTPQGQTPCLLRSASDLLDRVNPEDYSDYELNDKVFHNAMELKYKDLREALQK</sequence>
<organism evidence="1 2">
    <name type="scientific">Pseudomonas amygdali pv. lachrymans</name>
    <name type="common">Pseudomonas syringae pv. lachrymans</name>
    <dbReference type="NCBI Taxonomy" id="53707"/>
    <lineage>
        <taxon>Bacteria</taxon>
        <taxon>Pseudomonadati</taxon>
        <taxon>Pseudomonadota</taxon>
        <taxon>Gammaproteobacteria</taxon>
        <taxon>Pseudomonadales</taxon>
        <taxon>Pseudomonadaceae</taxon>
        <taxon>Pseudomonas</taxon>
        <taxon>Pseudomonas amygdali</taxon>
    </lineage>
</organism>
<dbReference type="RefSeq" id="WP_227024865.1">
    <property type="nucleotide sequence ID" value="NZ_CP075686.1"/>
</dbReference>
<dbReference type="EMBL" id="LGLK01000015">
    <property type="protein sequence ID" value="KPC21567.1"/>
    <property type="molecule type" value="Genomic_DNA"/>
</dbReference>
<evidence type="ECO:0008006" key="3">
    <source>
        <dbReference type="Google" id="ProtNLM"/>
    </source>
</evidence>
<evidence type="ECO:0000313" key="2">
    <source>
        <dbReference type="Proteomes" id="UP000037943"/>
    </source>
</evidence>
<dbReference type="SUPFAM" id="SSF53927">
    <property type="entry name" value="Cytidine deaminase-like"/>
    <property type="match status" value="1"/>
</dbReference>
<dbReference type="Proteomes" id="UP000037943">
    <property type="component" value="Unassembled WGS sequence"/>
</dbReference>
<dbReference type="InterPro" id="IPR016193">
    <property type="entry name" value="Cytidine_deaminase-like"/>
</dbReference>
<dbReference type="InterPro" id="IPR027417">
    <property type="entry name" value="P-loop_NTPase"/>
</dbReference>
<protein>
    <recommendedName>
        <fullName evidence="3">Deoxycytidylate deaminase</fullName>
    </recommendedName>
</protein>
<evidence type="ECO:0000313" key="1">
    <source>
        <dbReference type="EMBL" id="KPC21567.1"/>
    </source>
</evidence>
<gene>
    <name evidence="1" type="ORF">AC499_1907</name>
</gene>
<name>A0ABR5L063_PSEAV</name>
<accession>A0ABR5L063</accession>
<dbReference type="Gene3D" id="3.40.140.10">
    <property type="entry name" value="Cytidine Deaminase, domain 2"/>
    <property type="match status" value="1"/>
</dbReference>
<reference evidence="1 2" key="1">
    <citation type="submission" date="2015-10" db="EMBL/GenBank/DDBJ databases">
        <title>Comparative genomics and high-throughput reverse genetic screens identify a new phytobacterial MAMP and an Arabidopsis receptor required for immune elicitation.</title>
        <authorList>
            <person name="Mott G.A."/>
            <person name="Thakur S."/>
            <person name="Wang P.W."/>
            <person name="Desveaux D."/>
            <person name="Guttman D.S."/>
        </authorList>
    </citation>
    <scope>NUCLEOTIDE SEQUENCE [LARGE SCALE GENOMIC DNA]</scope>
    <source>
        <strain evidence="1 2">107</strain>
    </source>
</reference>